<reference evidence="1" key="1">
    <citation type="submission" date="2021-03" db="EMBL/GenBank/DDBJ databases">
        <title>Taxonomic study of Clostridium polyendosporum from meadow-gley soil under rice.</title>
        <authorList>
            <person name="Kobayashi H."/>
            <person name="Tanizawa Y."/>
            <person name="Yagura M."/>
        </authorList>
    </citation>
    <scope>NUCLEOTIDE SEQUENCE</scope>
    <source>
        <strain evidence="1">JCM 30710</strain>
    </source>
</reference>
<gene>
    <name evidence="1" type="ORF">CPJCM30710_11160</name>
</gene>
<accession>A0A919RZN8</accession>
<evidence type="ECO:0000313" key="1">
    <source>
        <dbReference type="EMBL" id="GIM28450.1"/>
    </source>
</evidence>
<comment type="caution">
    <text evidence="1">The sequence shown here is derived from an EMBL/GenBank/DDBJ whole genome shotgun (WGS) entry which is preliminary data.</text>
</comment>
<dbReference type="AlphaFoldDB" id="A0A919RZN8"/>
<keyword evidence="2" id="KW-1185">Reference proteome</keyword>
<evidence type="ECO:0000313" key="2">
    <source>
        <dbReference type="Proteomes" id="UP000679179"/>
    </source>
</evidence>
<name>A0A919RZN8_9CLOT</name>
<sequence length="61" mass="6984">MLIFSINQIIILGFCTRAFKGELDLHIIFTELYNNIAEGYVALCDWIINKAFPIARKGHIT</sequence>
<dbReference type="Proteomes" id="UP000679179">
    <property type="component" value="Unassembled WGS sequence"/>
</dbReference>
<protein>
    <submittedName>
        <fullName evidence="1">Uncharacterized protein</fullName>
    </submittedName>
</protein>
<dbReference type="EMBL" id="BOPZ01000006">
    <property type="protein sequence ID" value="GIM28450.1"/>
    <property type="molecule type" value="Genomic_DNA"/>
</dbReference>
<proteinExistence type="predicted"/>
<organism evidence="1 2">
    <name type="scientific">Clostridium polyendosporum</name>
    <dbReference type="NCBI Taxonomy" id="69208"/>
    <lineage>
        <taxon>Bacteria</taxon>
        <taxon>Bacillati</taxon>
        <taxon>Bacillota</taxon>
        <taxon>Clostridia</taxon>
        <taxon>Eubacteriales</taxon>
        <taxon>Clostridiaceae</taxon>
        <taxon>Clostridium</taxon>
    </lineage>
</organism>